<organism evidence="1 2">
    <name type="scientific">Shimia gijangensis</name>
    <dbReference type="NCBI Taxonomy" id="1470563"/>
    <lineage>
        <taxon>Bacteria</taxon>
        <taxon>Pseudomonadati</taxon>
        <taxon>Pseudomonadota</taxon>
        <taxon>Alphaproteobacteria</taxon>
        <taxon>Rhodobacterales</taxon>
        <taxon>Roseobacteraceae</taxon>
    </lineage>
</organism>
<dbReference type="Proteomes" id="UP000183982">
    <property type="component" value="Unassembled WGS sequence"/>
</dbReference>
<sequence>MNKQNSTPKEDWDAEIDQYICPGGHELKQFRRKYSDSNRGPTGKGTARCCALKDVCQACPSKRKCCPNADAHKITREEREDARQVARDLVKTSAN</sequence>
<dbReference type="EMBL" id="FQZQ01000020">
    <property type="protein sequence ID" value="SHK14049.1"/>
    <property type="molecule type" value="Genomic_DNA"/>
</dbReference>
<reference evidence="2" key="1">
    <citation type="submission" date="2016-11" db="EMBL/GenBank/DDBJ databases">
        <authorList>
            <person name="Varghese N."/>
            <person name="Submissions S."/>
        </authorList>
    </citation>
    <scope>NUCLEOTIDE SEQUENCE [LARGE SCALE GENOMIC DNA]</scope>
    <source>
        <strain evidence="2">DSM 100564</strain>
    </source>
</reference>
<gene>
    <name evidence="1" type="ORF">SAMN05444000_12011</name>
</gene>
<protein>
    <recommendedName>
        <fullName evidence="3">Transposase DDE domain-containing protein</fullName>
    </recommendedName>
</protein>
<dbReference type="AlphaFoldDB" id="A0A1M6Q1F6"/>
<dbReference type="STRING" id="1470563.SAMN05444000_12011"/>
<proteinExistence type="predicted"/>
<keyword evidence="2" id="KW-1185">Reference proteome</keyword>
<evidence type="ECO:0000313" key="1">
    <source>
        <dbReference type="EMBL" id="SHK14049.1"/>
    </source>
</evidence>
<evidence type="ECO:0000313" key="2">
    <source>
        <dbReference type="Proteomes" id="UP000183982"/>
    </source>
</evidence>
<accession>A0A1M6Q1F6</accession>
<evidence type="ECO:0008006" key="3">
    <source>
        <dbReference type="Google" id="ProtNLM"/>
    </source>
</evidence>
<name>A0A1M6Q1F6_9RHOB</name>